<dbReference type="OrthoDB" id="3197277at2"/>
<dbReference type="InterPro" id="IPR003786">
    <property type="entry name" value="FdhD"/>
</dbReference>
<comment type="similarity">
    <text evidence="3">Belongs to the FdhD family.</text>
</comment>
<dbReference type="PANTHER" id="PTHR30592:SF1">
    <property type="entry name" value="SULFUR CARRIER PROTEIN FDHD"/>
    <property type="match status" value="1"/>
</dbReference>
<keyword evidence="1 3" id="KW-0963">Cytoplasm</keyword>
<dbReference type="AlphaFoldDB" id="A0A345P9R4"/>
<dbReference type="GO" id="GO:0005737">
    <property type="term" value="C:cytoplasm"/>
    <property type="evidence" value="ECO:0007669"/>
    <property type="project" value="UniProtKB-SubCell"/>
</dbReference>
<sequence length="290" mass="31597">MDNHDAITPFTRRHTDDARPAQPLSPFAEGIDVLAVHRFKNGEFTRVLDHVVRETPVALVYNGISHAVMMTTPTDLDVFAMGFSLSEGIIPDLKALYSLDIQQTELGVQIDMTIASSAFAALKEHRRMMVGRTGCGLCGIESLQQFHTALPRVTTEAKADWLNQIPDAVSKLETQQEITKVTGGAHAAAWVVGGNIVALFEDVGRHNALDKLLGYLAQQQLDVSAGFIVMTSRASYELIRKCAQLNIALLASISAPTTMAIRMAKQAGLTLASFCRGSSFVVYTDYPDVF</sequence>
<evidence type="ECO:0000313" key="5">
    <source>
        <dbReference type="EMBL" id="AXI04023.1"/>
    </source>
</evidence>
<dbReference type="PANTHER" id="PTHR30592">
    <property type="entry name" value="FORMATE DEHYDROGENASE"/>
    <property type="match status" value="1"/>
</dbReference>
<evidence type="ECO:0000256" key="1">
    <source>
        <dbReference type="ARBA" id="ARBA00022490"/>
    </source>
</evidence>
<dbReference type="PIRSF" id="PIRSF015626">
    <property type="entry name" value="FdhD"/>
    <property type="match status" value="1"/>
</dbReference>
<evidence type="ECO:0000256" key="4">
    <source>
        <dbReference type="SAM" id="MobiDB-lite"/>
    </source>
</evidence>
<dbReference type="EMBL" id="CP031222">
    <property type="protein sequence ID" value="AXI04023.1"/>
    <property type="molecule type" value="Genomic_DNA"/>
</dbReference>
<organism evidence="5 6">
    <name type="scientific">Aquirhabdus parva</name>
    <dbReference type="NCBI Taxonomy" id="2283318"/>
    <lineage>
        <taxon>Bacteria</taxon>
        <taxon>Pseudomonadati</taxon>
        <taxon>Pseudomonadota</taxon>
        <taxon>Gammaproteobacteria</taxon>
        <taxon>Moraxellales</taxon>
        <taxon>Moraxellaceae</taxon>
        <taxon>Aquirhabdus</taxon>
    </lineage>
</organism>
<dbReference type="HAMAP" id="MF_00187">
    <property type="entry name" value="FdhD"/>
    <property type="match status" value="1"/>
</dbReference>
<keyword evidence="5" id="KW-0808">Transferase</keyword>
<evidence type="ECO:0000313" key="6">
    <source>
        <dbReference type="Proteomes" id="UP000253940"/>
    </source>
</evidence>
<dbReference type="Pfam" id="PF02634">
    <property type="entry name" value="FdhD-NarQ"/>
    <property type="match status" value="1"/>
</dbReference>
<feature type="region of interest" description="Disordered" evidence="4">
    <location>
        <begin position="1"/>
        <end position="24"/>
    </location>
</feature>
<keyword evidence="6" id="KW-1185">Reference proteome</keyword>
<evidence type="ECO:0000256" key="3">
    <source>
        <dbReference type="HAMAP-Rule" id="MF_00187"/>
    </source>
</evidence>
<gene>
    <name evidence="3" type="primary">fdhD</name>
    <name evidence="5" type="ORF">HYN46_14935</name>
</gene>
<dbReference type="Proteomes" id="UP000253940">
    <property type="component" value="Chromosome"/>
</dbReference>
<dbReference type="Gene3D" id="3.10.20.10">
    <property type="match status" value="1"/>
</dbReference>
<comment type="caution">
    <text evidence="3">Lacks conserved residue(s) required for the propagation of feature annotation.</text>
</comment>
<name>A0A345P9R4_9GAMM</name>
<proteinExistence type="inferred from homology"/>
<dbReference type="InterPro" id="IPR016193">
    <property type="entry name" value="Cytidine_deaminase-like"/>
</dbReference>
<dbReference type="GO" id="GO:0097163">
    <property type="term" value="F:sulfur carrier activity"/>
    <property type="evidence" value="ECO:0007669"/>
    <property type="project" value="UniProtKB-UniRule"/>
</dbReference>
<dbReference type="SUPFAM" id="SSF53927">
    <property type="entry name" value="Cytidine deaminase-like"/>
    <property type="match status" value="1"/>
</dbReference>
<evidence type="ECO:0000256" key="2">
    <source>
        <dbReference type="ARBA" id="ARBA00023150"/>
    </source>
</evidence>
<accession>A0A345P9R4</accession>
<keyword evidence="2 3" id="KW-0501">Molybdenum cofactor biosynthesis</keyword>
<dbReference type="GO" id="GO:0016783">
    <property type="term" value="F:sulfurtransferase activity"/>
    <property type="evidence" value="ECO:0007669"/>
    <property type="project" value="InterPro"/>
</dbReference>
<reference evidence="5 6" key="1">
    <citation type="submission" date="2018-07" db="EMBL/GenBank/DDBJ databases">
        <title>Genome sequencing of Moraxellaceae gen. HYN0046.</title>
        <authorList>
            <person name="Kim M."/>
            <person name="Yi H."/>
        </authorList>
    </citation>
    <scope>NUCLEOTIDE SEQUENCE [LARGE SCALE GENOMIC DNA]</scope>
    <source>
        <strain evidence="5 6">HYN0046</strain>
    </source>
</reference>
<dbReference type="KEGG" id="mbah:HYN46_14935"/>
<protein>
    <recommendedName>
        <fullName evidence="3">Sulfur carrier protein FdhD</fullName>
    </recommendedName>
</protein>
<dbReference type="NCBIfam" id="TIGR00129">
    <property type="entry name" value="fdhD_narQ"/>
    <property type="match status" value="1"/>
</dbReference>
<feature type="active site" description="Cysteine persulfide intermediate" evidence="3">
    <location>
        <position position="135"/>
    </location>
</feature>
<comment type="subcellular location">
    <subcellularLocation>
        <location evidence="3">Cytoplasm</location>
    </subcellularLocation>
</comment>
<comment type="function">
    <text evidence="3">Required for formate dehydrogenase (FDH) activity. Acts as a sulfur carrier protein that transfers sulfur from IscS to the molybdenum cofactor prior to its insertion into FDH.</text>
</comment>
<dbReference type="Gene3D" id="3.40.140.10">
    <property type="entry name" value="Cytidine Deaminase, domain 2"/>
    <property type="match status" value="1"/>
</dbReference>
<dbReference type="GO" id="GO:0006777">
    <property type="term" value="P:Mo-molybdopterin cofactor biosynthetic process"/>
    <property type="evidence" value="ECO:0007669"/>
    <property type="project" value="UniProtKB-UniRule"/>
</dbReference>